<evidence type="ECO:0000256" key="2">
    <source>
        <dbReference type="SAM" id="Phobius"/>
    </source>
</evidence>
<gene>
    <name evidence="3" type="ORF">GCM10009017_05070</name>
    <name evidence="4" type="ORF">J2752_001052</name>
</gene>
<feature type="transmembrane region" description="Helical" evidence="2">
    <location>
        <begin position="12"/>
        <end position="39"/>
    </location>
</feature>
<keyword evidence="5" id="KW-1185">Reference proteome</keyword>
<dbReference type="OrthoDB" id="156682at2157"/>
<organism evidence="3 5">
    <name type="scientific">Halarchaeum rubridurum</name>
    <dbReference type="NCBI Taxonomy" id="489911"/>
    <lineage>
        <taxon>Archaea</taxon>
        <taxon>Methanobacteriati</taxon>
        <taxon>Methanobacteriota</taxon>
        <taxon>Stenosarchaea group</taxon>
        <taxon>Halobacteria</taxon>
        <taxon>Halobacteriales</taxon>
        <taxon>Halobacteriaceae</taxon>
    </lineage>
</organism>
<dbReference type="RefSeq" id="WP_188869505.1">
    <property type="nucleotide sequence ID" value="NZ_BMOO01000001.1"/>
</dbReference>
<dbReference type="Proteomes" id="UP000765891">
    <property type="component" value="Unassembled WGS sequence"/>
</dbReference>
<feature type="transmembrane region" description="Helical" evidence="2">
    <location>
        <begin position="45"/>
        <end position="66"/>
    </location>
</feature>
<reference evidence="4" key="3">
    <citation type="submission" date="2021-03" db="EMBL/GenBank/DDBJ databases">
        <title>Genomic Encyclopedia of Type Strains, Phase IV (KMG-IV): sequencing the most valuable type-strain genomes for metagenomic binning, comparative biology and taxonomic classification.</title>
        <authorList>
            <person name="Goeker M."/>
        </authorList>
    </citation>
    <scope>NUCLEOTIDE SEQUENCE</scope>
    <source>
        <strain evidence="4">DSM 22443</strain>
    </source>
</reference>
<keyword evidence="2" id="KW-1133">Transmembrane helix</keyword>
<sequence length="226" mass="24493">MSSWKRDAASGLVVIIPVLVTLYIIYWVFGSLASVALVATQIRNPYLAVLLTLVVFVLVVFAVGYLMRTALGRFLEDRLDDVMNRLPGLRIVYNASKMAVETALNGTEEFQKPVKVEPWDGMRMTAFRTGQRAPDGREIVFIPTSPNITSGYVVEVAPEDIIETGETAEDALTRVLSAGFGNSTTGASDVGKYLDETEASEESENGEERRDGTADDTSSGRDGGAS</sequence>
<comment type="caution">
    <text evidence="3">The sequence shown here is derived from an EMBL/GenBank/DDBJ whole genome shotgun (WGS) entry which is preliminary data.</text>
</comment>
<evidence type="ECO:0000313" key="4">
    <source>
        <dbReference type="EMBL" id="MBP1954171.1"/>
    </source>
</evidence>
<evidence type="ECO:0000256" key="1">
    <source>
        <dbReference type="SAM" id="MobiDB-lite"/>
    </source>
</evidence>
<keyword evidence="2" id="KW-0812">Transmembrane</keyword>
<reference evidence="3" key="1">
    <citation type="journal article" date="2014" name="Int. J. Syst. Evol. Microbiol.">
        <title>Complete genome sequence of Corynebacterium casei LMG S-19264T (=DSM 44701T), isolated from a smear-ripened cheese.</title>
        <authorList>
            <consortium name="US DOE Joint Genome Institute (JGI-PGF)"/>
            <person name="Walter F."/>
            <person name="Albersmeier A."/>
            <person name="Kalinowski J."/>
            <person name="Ruckert C."/>
        </authorList>
    </citation>
    <scope>NUCLEOTIDE SEQUENCE</scope>
    <source>
        <strain evidence="3">JCM 16108</strain>
    </source>
</reference>
<dbReference type="EMBL" id="JAGGKO010000001">
    <property type="protein sequence ID" value="MBP1954171.1"/>
    <property type="molecule type" value="Genomic_DNA"/>
</dbReference>
<dbReference type="AlphaFoldDB" id="A0A830FPI1"/>
<accession>A0A830FPI1</accession>
<dbReference type="EMBL" id="BMOO01000001">
    <property type="protein sequence ID" value="GGM57903.1"/>
    <property type="molecule type" value="Genomic_DNA"/>
</dbReference>
<evidence type="ECO:0000313" key="5">
    <source>
        <dbReference type="Proteomes" id="UP000614609"/>
    </source>
</evidence>
<proteinExistence type="predicted"/>
<dbReference type="InterPro" id="IPR007462">
    <property type="entry name" value="COV1-like"/>
</dbReference>
<protein>
    <submittedName>
        <fullName evidence="4">Putative membrane protein</fullName>
    </submittedName>
</protein>
<feature type="region of interest" description="Disordered" evidence="1">
    <location>
        <begin position="179"/>
        <end position="226"/>
    </location>
</feature>
<dbReference type="PANTHER" id="PTHR31876">
    <property type="entry name" value="COV-LIKE PROTEIN 1"/>
    <property type="match status" value="1"/>
</dbReference>
<name>A0A830FPI1_9EURY</name>
<evidence type="ECO:0000313" key="3">
    <source>
        <dbReference type="EMBL" id="GGM57903.1"/>
    </source>
</evidence>
<feature type="compositionally biased region" description="Acidic residues" evidence="1">
    <location>
        <begin position="196"/>
        <end position="205"/>
    </location>
</feature>
<keyword evidence="2" id="KW-0472">Membrane</keyword>
<dbReference type="Proteomes" id="UP000614609">
    <property type="component" value="Unassembled WGS sequence"/>
</dbReference>
<dbReference type="PANTHER" id="PTHR31876:SF26">
    <property type="entry name" value="PROTEIN LIKE COV 2"/>
    <property type="match status" value="1"/>
</dbReference>
<dbReference type="Pfam" id="PF04367">
    <property type="entry name" value="DUF502"/>
    <property type="match status" value="1"/>
</dbReference>
<reference evidence="3" key="2">
    <citation type="submission" date="2020-09" db="EMBL/GenBank/DDBJ databases">
        <authorList>
            <person name="Sun Q."/>
            <person name="Ohkuma M."/>
        </authorList>
    </citation>
    <scope>NUCLEOTIDE SEQUENCE</scope>
    <source>
        <strain evidence="3">JCM 16108</strain>
    </source>
</reference>